<evidence type="ECO:0000313" key="1">
    <source>
        <dbReference type="EMBL" id="MBO1884724.1"/>
    </source>
</evidence>
<accession>A0ABS3PZF5</accession>
<sequence length="515" mass="53921">TLTVKQPAPVIRPDSFTVTGTGTRTTPSILDNDDVVNPDGSTTSATGSNVTITNVVVTPTRPGYPVPTVNPNGTITIPDNAAPGNYTITYDVCTVATPTECTSGTVTFTVVPQQPTLVVNPDPLVVTGTGTRTTPSVLDNDHFVLPNGTTTSVTTSSVTINNVVVTPSAPGTLSPTLNPDGTITVPNGLRPGVYTITYDMCVASSTCVSATTTLTVRQPAPIINPDSFTVTGTGTRTTPSIFDNDTFVNPDGSTTSATGSNVTITNVVVQPNRPGYPVPTVNPDGTITIPNNAAPGNYTITYNVCTVATPTDCTEGVVTFTVVSDTSALPIAENDSAQTFIGTPVTIEVLTNDTPNGAVTPVITITPAKGTAVVNADGTIEYTPNRNFVGIDSFVYELCNAAGCATATVSVKVGSEIIIYNGVSLNGSDANNHFHIGGIENYPNNKVRIYNRWGVEVFSVEGYDNVTKVFTGRSSARTTVEAGDRLPQGTYYYVIEYQDLSDKKQTASGWLYLKK</sequence>
<dbReference type="Gene3D" id="2.60.40.3440">
    <property type="match status" value="1"/>
</dbReference>
<dbReference type="RefSeq" id="WP_208059156.1">
    <property type="nucleotide sequence ID" value="NZ_JAGDYP010000007.1"/>
</dbReference>
<dbReference type="Pfam" id="PF13585">
    <property type="entry name" value="CHU_C"/>
    <property type="match status" value="1"/>
</dbReference>
<comment type="caution">
    <text evidence="1">The sequence shown here is derived from an EMBL/GenBank/DDBJ whole genome shotgun (WGS) entry which is preliminary data.</text>
</comment>
<organism evidence="1 2">
    <name type="scientific">Capnocytophaga bilenii</name>
    <dbReference type="NCBI Taxonomy" id="2819369"/>
    <lineage>
        <taxon>Bacteria</taxon>
        <taxon>Pseudomonadati</taxon>
        <taxon>Bacteroidota</taxon>
        <taxon>Flavobacteriia</taxon>
        <taxon>Flavobacteriales</taxon>
        <taxon>Flavobacteriaceae</taxon>
        <taxon>Capnocytophaga</taxon>
    </lineage>
</organism>
<protein>
    <submittedName>
        <fullName evidence="1">Gliding motility-associated C-terminal domain-containing protein</fullName>
    </submittedName>
</protein>
<dbReference type="Proteomes" id="UP000681610">
    <property type="component" value="Unassembled WGS sequence"/>
</dbReference>
<name>A0ABS3PZF5_9FLAO</name>
<feature type="non-terminal residue" evidence="1">
    <location>
        <position position="1"/>
    </location>
</feature>
<dbReference type="EMBL" id="JAGDYP010000007">
    <property type="protein sequence ID" value="MBO1884724.1"/>
    <property type="molecule type" value="Genomic_DNA"/>
</dbReference>
<evidence type="ECO:0000313" key="2">
    <source>
        <dbReference type="Proteomes" id="UP000681610"/>
    </source>
</evidence>
<dbReference type="Pfam" id="PF17963">
    <property type="entry name" value="Big_9"/>
    <property type="match status" value="1"/>
</dbReference>
<reference evidence="1 2" key="1">
    <citation type="submission" date="2021-03" db="EMBL/GenBank/DDBJ databases">
        <title>Isolation and description of Capnocytophaga bilenii sp. nov., a novel Capnocytophaga species, isolated from a gingivitis subject.</title>
        <authorList>
            <person name="Antezack A."/>
            <person name="Monnet-Corti V."/>
            <person name="La Scola B."/>
        </authorList>
    </citation>
    <scope>NUCLEOTIDE SEQUENCE [LARGE SCALE GENOMIC DNA]</scope>
    <source>
        <strain evidence="1 2">Marseille-Q4570</strain>
    </source>
</reference>
<keyword evidence="2" id="KW-1185">Reference proteome</keyword>
<proteinExistence type="predicted"/>
<gene>
    <name evidence="1" type="ORF">J4N46_09930</name>
</gene>